<sequence>MNKASSKARLPNFHSPFCEPKLHQERISKTSNLLYVLLFQTTY</sequence>
<reference evidence="1" key="1">
    <citation type="submission" date="2018-02" db="EMBL/GenBank/DDBJ databases">
        <title>Rhizophora mucronata_Transcriptome.</title>
        <authorList>
            <person name="Meera S.P."/>
            <person name="Sreeshan A."/>
            <person name="Augustine A."/>
        </authorList>
    </citation>
    <scope>NUCLEOTIDE SEQUENCE</scope>
    <source>
        <tissue evidence="1">Leaf</tissue>
    </source>
</reference>
<protein>
    <submittedName>
        <fullName evidence="1">Uncharacterized protein</fullName>
    </submittedName>
</protein>
<dbReference type="AlphaFoldDB" id="A0A2P2N9D9"/>
<organism evidence="1">
    <name type="scientific">Rhizophora mucronata</name>
    <name type="common">Asiatic mangrove</name>
    <dbReference type="NCBI Taxonomy" id="61149"/>
    <lineage>
        <taxon>Eukaryota</taxon>
        <taxon>Viridiplantae</taxon>
        <taxon>Streptophyta</taxon>
        <taxon>Embryophyta</taxon>
        <taxon>Tracheophyta</taxon>
        <taxon>Spermatophyta</taxon>
        <taxon>Magnoliopsida</taxon>
        <taxon>eudicotyledons</taxon>
        <taxon>Gunneridae</taxon>
        <taxon>Pentapetalae</taxon>
        <taxon>rosids</taxon>
        <taxon>fabids</taxon>
        <taxon>Malpighiales</taxon>
        <taxon>Rhizophoraceae</taxon>
        <taxon>Rhizophora</taxon>
    </lineage>
</organism>
<evidence type="ECO:0000313" key="1">
    <source>
        <dbReference type="EMBL" id="MBX39101.1"/>
    </source>
</evidence>
<accession>A0A2P2N9D9</accession>
<proteinExistence type="predicted"/>
<dbReference type="EMBL" id="GGEC01058617">
    <property type="protein sequence ID" value="MBX39101.1"/>
    <property type="molecule type" value="Transcribed_RNA"/>
</dbReference>
<name>A0A2P2N9D9_RHIMU</name>